<dbReference type="Pfam" id="PF00583">
    <property type="entry name" value="Acetyltransf_1"/>
    <property type="match status" value="1"/>
</dbReference>
<dbReference type="RefSeq" id="WP_046134205.1">
    <property type="nucleotide sequence ID" value="NZ_FQVC01000004.1"/>
</dbReference>
<keyword evidence="6" id="KW-1185">Reference proteome</keyword>
<evidence type="ECO:0000313" key="7">
    <source>
        <dbReference type="Proteomes" id="UP000184533"/>
    </source>
</evidence>
<accession>A0A0F5LUF0</accession>
<dbReference type="Proteomes" id="UP000033608">
    <property type="component" value="Unassembled WGS sequence"/>
</dbReference>
<protein>
    <submittedName>
        <fullName evidence="5">L-amino acid N-acyltransferase YncA</fullName>
    </submittedName>
</protein>
<dbReference type="EMBL" id="LAJF01000043">
    <property type="protein sequence ID" value="KKB85968.1"/>
    <property type="molecule type" value="Genomic_DNA"/>
</dbReference>
<evidence type="ECO:0000313" key="6">
    <source>
        <dbReference type="Proteomes" id="UP000033608"/>
    </source>
</evidence>
<dbReference type="STRING" id="1121477.SAMN02745223_01531"/>
<gene>
    <name evidence="5" type="ORF">SAMN02745223_01531</name>
    <name evidence="4" type="ORF">VW29_05025</name>
</gene>
<dbReference type="CDD" id="cd04301">
    <property type="entry name" value="NAT_SF"/>
    <property type="match status" value="1"/>
</dbReference>
<keyword evidence="2 5" id="KW-0012">Acyltransferase</keyword>
<dbReference type="InterPro" id="IPR050832">
    <property type="entry name" value="Bact_Acetyltransf"/>
</dbReference>
<dbReference type="GO" id="GO:0016747">
    <property type="term" value="F:acyltransferase activity, transferring groups other than amino-acyl groups"/>
    <property type="evidence" value="ECO:0007669"/>
    <property type="project" value="InterPro"/>
</dbReference>
<dbReference type="SUPFAM" id="SSF55729">
    <property type="entry name" value="Acyl-CoA N-acyltransferases (Nat)"/>
    <property type="match status" value="1"/>
</dbReference>
<dbReference type="OrthoDB" id="9789603at2"/>
<evidence type="ECO:0000313" key="4">
    <source>
        <dbReference type="EMBL" id="KKB85968.1"/>
    </source>
</evidence>
<evidence type="ECO:0000259" key="3">
    <source>
        <dbReference type="PROSITE" id="PS51186"/>
    </source>
</evidence>
<evidence type="ECO:0000256" key="1">
    <source>
        <dbReference type="ARBA" id="ARBA00022679"/>
    </source>
</evidence>
<reference evidence="5 7" key="2">
    <citation type="submission" date="2016-11" db="EMBL/GenBank/DDBJ databases">
        <authorList>
            <person name="Jaros S."/>
            <person name="Januszkiewicz K."/>
            <person name="Wedrychowicz H."/>
        </authorList>
    </citation>
    <scope>NUCLEOTIDE SEQUENCE [LARGE SCALE GENOMIC DNA]</scope>
    <source>
        <strain evidence="5 7">DSM 17137</strain>
    </source>
</reference>
<keyword evidence="1 5" id="KW-0808">Transferase</keyword>
<reference evidence="4 6" key="1">
    <citation type="submission" date="2015-03" db="EMBL/GenBank/DDBJ databases">
        <authorList>
            <person name="Hassan Y.I."/>
            <person name="Lepp D."/>
            <person name="Zhou T."/>
        </authorList>
    </citation>
    <scope>NUCLEOTIDE SEQUENCE [LARGE SCALE GENOMIC DNA]</scope>
    <source>
        <strain evidence="4 6">DSM 17137</strain>
    </source>
</reference>
<evidence type="ECO:0000313" key="5">
    <source>
        <dbReference type="EMBL" id="SHF00164.1"/>
    </source>
</evidence>
<feature type="domain" description="N-acetyltransferase" evidence="3">
    <location>
        <begin position="4"/>
        <end position="155"/>
    </location>
</feature>
<dbReference type="Proteomes" id="UP000184533">
    <property type="component" value="Unassembled WGS sequence"/>
</dbReference>
<name>A0A0F5LUF0_9HYPH</name>
<dbReference type="PROSITE" id="PS51186">
    <property type="entry name" value="GNAT"/>
    <property type="match status" value="1"/>
</dbReference>
<dbReference type="PATRIC" id="fig|1121477.3.peg.2085"/>
<evidence type="ECO:0000256" key="2">
    <source>
        <dbReference type="ARBA" id="ARBA00023315"/>
    </source>
</evidence>
<dbReference type="EMBL" id="FQVC01000004">
    <property type="protein sequence ID" value="SHF00164.1"/>
    <property type="molecule type" value="Genomic_DNA"/>
</dbReference>
<sequence>MADLLFRDATHADIATILTLGHAGDSRGAAAPPLDQATLGDPRYRAALDEIDADPAHRLIVVEKAGEIIGTLQISIIPGLPQFGLKRGLLEHVHIRPDQRGTGYGSAMVQWAIERCREAGCEMVQLTSNNIRTDAHRFYARLGFKPTHAGFKLQL</sequence>
<dbReference type="PANTHER" id="PTHR43877">
    <property type="entry name" value="AMINOALKYLPHOSPHONATE N-ACETYLTRANSFERASE-RELATED-RELATED"/>
    <property type="match status" value="1"/>
</dbReference>
<proteinExistence type="predicted"/>
<organism evidence="4 6">
    <name type="scientific">Devosia limi DSM 17137</name>
    <dbReference type="NCBI Taxonomy" id="1121477"/>
    <lineage>
        <taxon>Bacteria</taxon>
        <taxon>Pseudomonadati</taxon>
        <taxon>Pseudomonadota</taxon>
        <taxon>Alphaproteobacteria</taxon>
        <taxon>Hyphomicrobiales</taxon>
        <taxon>Devosiaceae</taxon>
        <taxon>Devosia</taxon>
    </lineage>
</organism>
<dbReference type="Gene3D" id="3.40.630.30">
    <property type="match status" value="1"/>
</dbReference>
<dbReference type="AlphaFoldDB" id="A0A0F5LUF0"/>
<dbReference type="InterPro" id="IPR016181">
    <property type="entry name" value="Acyl_CoA_acyltransferase"/>
</dbReference>
<dbReference type="InterPro" id="IPR000182">
    <property type="entry name" value="GNAT_dom"/>
</dbReference>